<keyword evidence="1" id="KW-0479">Metal-binding</keyword>
<feature type="domain" description="Xylanolytic transcriptional activator regulatory" evidence="7">
    <location>
        <begin position="178"/>
        <end position="261"/>
    </location>
</feature>
<evidence type="ECO:0000313" key="9">
    <source>
        <dbReference type="Proteomes" id="UP001610444"/>
    </source>
</evidence>
<protein>
    <recommendedName>
        <fullName evidence="7">Xylanolytic transcriptional activator regulatory domain-containing protein</fullName>
    </recommendedName>
</protein>
<name>A0ABR4KSB6_9EURO</name>
<comment type="caution">
    <text evidence="8">The sequence shown here is derived from an EMBL/GenBank/DDBJ whole genome shotgun (WGS) entry which is preliminary data.</text>
</comment>
<dbReference type="GeneID" id="98160097"/>
<dbReference type="InterPro" id="IPR007219">
    <property type="entry name" value="XnlR_reg_dom"/>
</dbReference>
<keyword evidence="2" id="KW-0862">Zinc</keyword>
<evidence type="ECO:0000256" key="4">
    <source>
        <dbReference type="ARBA" id="ARBA00023163"/>
    </source>
</evidence>
<feature type="region of interest" description="Disordered" evidence="6">
    <location>
        <begin position="1"/>
        <end position="36"/>
    </location>
</feature>
<evidence type="ECO:0000259" key="7">
    <source>
        <dbReference type="Pfam" id="PF04082"/>
    </source>
</evidence>
<keyword evidence="3" id="KW-0805">Transcription regulation</keyword>
<keyword evidence="9" id="KW-1185">Reference proteome</keyword>
<sequence>MTRDQPASEQSAPQFNLHDSPPSAQASPIKEDGFAQESQLAEIHRELKVRTDPENGATALGSEQTVDGEDSSLIWQHDVFNFTDTTSIDLDDQDPVFPGQLGGRRAADDATDSSVGMEILQTCQSTGDKESAALGRPVALEAEAFRQPFLRRWLPVAGKDELTEELCLSATLDPNAPGRTDDTGEVLTAKWHQWVNQESYRRLAYRAFIHDALASMSLFVSPLVSYTELTVALPSAQELWLAQDADSWKSLCLKTNNESCSTRETHLSLLSCLQDPMQMANFGLYHYDMDFSMLIILQGIWGSIWEILKLLASTKTRPGYYNTSLMVRHHDLSEYLNQTRKAILYSNHDHCPEILLLVDLLTMHLHISIEEARLFAGGEGQDEACRVLPLFKCWIGDQTSRKCIWHAGQVIRTAKKFRPGALRGFYALAIYHASLSLWTYGVLVRSGMACETRVSPPEKKTPDRPNRAVAVLNGLDSIEVQQFLATDWGEAYISLGQSGVGDDDGSSSLIPITDTVGVVNMVLGILRDNLTSQAVFERPPPLLENLMQLIGSLGKASGAIAHDEGQ</sequence>
<dbReference type="Proteomes" id="UP001610444">
    <property type="component" value="Unassembled WGS sequence"/>
</dbReference>
<dbReference type="RefSeq" id="XP_070901807.1">
    <property type="nucleotide sequence ID" value="XM_071044933.1"/>
</dbReference>
<dbReference type="PANTHER" id="PTHR47660:SF2">
    <property type="entry name" value="TRANSCRIPTION FACTOR WITH C2H2 AND ZN(2)-CYS(6) DNA BINDING DOMAIN (EUROFUNG)"/>
    <property type="match status" value="1"/>
</dbReference>
<dbReference type="PANTHER" id="PTHR47660">
    <property type="entry name" value="TRANSCRIPTION FACTOR WITH C2H2 AND ZN(2)-CYS(6) DNA BINDING DOMAIN (EUROFUNG)-RELATED-RELATED"/>
    <property type="match status" value="1"/>
</dbReference>
<evidence type="ECO:0000256" key="2">
    <source>
        <dbReference type="ARBA" id="ARBA00022833"/>
    </source>
</evidence>
<organism evidence="8 9">
    <name type="scientific">Aspergillus pseudodeflectus</name>
    <dbReference type="NCBI Taxonomy" id="176178"/>
    <lineage>
        <taxon>Eukaryota</taxon>
        <taxon>Fungi</taxon>
        <taxon>Dikarya</taxon>
        <taxon>Ascomycota</taxon>
        <taxon>Pezizomycotina</taxon>
        <taxon>Eurotiomycetes</taxon>
        <taxon>Eurotiomycetidae</taxon>
        <taxon>Eurotiales</taxon>
        <taxon>Aspergillaceae</taxon>
        <taxon>Aspergillus</taxon>
        <taxon>Aspergillus subgen. Nidulantes</taxon>
    </lineage>
</organism>
<evidence type="ECO:0000256" key="5">
    <source>
        <dbReference type="ARBA" id="ARBA00023242"/>
    </source>
</evidence>
<gene>
    <name evidence="8" type="ORF">BJX68DRAFT_264297</name>
</gene>
<evidence type="ECO:0000256" key="6">
    <source>
        <dbReference type="SAM" id="MobiDB-lite"/>
    </source>
</evidence>
<keyword evidence="5" id="KW-0539">Nucleus</keyword>
<evidence type="ECO:0000256" key="1">
    <source>
        <dbReference type="ARBA" id="ARBA00022723"/>
    </source>
</evidence>
<proteinExistence type="predicted"/>
<dbReference type="EMBL" id="JBFXLR010000010">
    <property type="protein sequence ID" value="KAL2855151.1"/>
    <property type="molecule type" value="Genomic_DNA"/>
</dbReference>
<reference evidence="8 9" key="1">
    <citation type="submission" date="2024-07" db="EMBL/GenBank/DDBJ databases">
        <title>Section-level genome sequencing and comparative genomics of Aspergillus sections Usti and Cavernicolus.</title>
        <authorList>
            <consortium name="Lawrence Berkeley National Laboratory"/>
            <person name="Nybo J.L."/>
            <person name="Vesth T.C."/>
            <person name="Theobald S."/>
            <person name="Frisvad J.C."/>
            <person name="Larsen T.O."/>
            <person name="Kjaerboelling I."/>
            <person name="Rothschild-Mancinelli K."/>
            <person name="Lyhne E.K."/>
            <person name="Kogle M.E."/>
            <person name="Barry K."/>
            <person name="Clum A."/>
            <person name="Na H."/>
            <person name="Ledsgaard L."/>
            <person name="Lin J."/>
            <person name="Lipzen A."/>
            <person name="Kuo A."/>
            <person name="Riley R."/>
            <person name="Mondo S."/>
            <person name="LaButti K."/>
            <person name="Haridas S."/>
            <person name="Pangalinan J."/>
            <person name="Salamov A.A."/>
            <person name="Simmons B.A."/>
            <person name="Magnuson J.K."/>
            <person name="Chen J."/>
            <person name="Drula E."/>
            <person name="Henrissat B."/>
            <person name="Wiebenga A."/>
            <person name="Lubbers R.J."/>
            <person name="Gomes A.C."/>
            <person name="Macurrencykelacurrency M.R."/>
            <person name="Stajich J."/>
            <person name="Grigoriev I.V."/>
            <person name="Mortensen U.H."/>
            <person name="De vries R.P."/>
            <person name="Baker S.E."/>
            <person name="Andersen M.R."/>
        </authorList>
    </citation>
    <scope>NUCLEOTIDE SEQUENCE [LARGE SCALE GENOMIC DNA]</scope>
    <source>
        <strain evidence="8 9">CBS 756.74</strain>
    </source>
</reference>
<keyword evidence="4" id="KW-0804">Transcription</keyword>
<feature type="compositionally biased region" description="Polar residues" evidence="6">
    <location>
        <begin position="1"/>
        <end position="14"/>
    </location>
</feature>
<dbReference type="Pfam" id="PF04082">
    <property type="entry name" value="Fungal_trans"/>
    <property type="match status" value="1"/>
</dbReference>
<evidence type="ECO:0000313" key="8">
    <source>
        <dbReference type="EMBL" id="KAL2855151.1"/>
    </source>
</evidence>
<accession>A0ABR4KSB6</accession>
<evidence type="ECO:0000256" key="3">
    <source>
        <dbReference type="ARBA" id="ARBA00023015"/>
    </source>
</evidence>